<dbReference type="EMBL" id="UINC01213166">
    <property type="protein sequence ID" value="SVE37817.1"/>
    <property type="molecule type" value="Genomic_DNA"/>
</dbReference>
<name>A0A383CZT7_9ZZZZ</name>
<organism evidence="1">
    <name type="scientific">marine metagenome</name>
    <dbReference type="NCBI Taxonomy" id="408172"/>
    <lineage>
        <taxon>unclassified sequences</taxon>
        <taxon>metagenomes</taxon>
        <taxon>ecological metagenomes</taxon>
    </lineage>
</organism>
<feature type="non-terminal residue" evidence="1">
    <location>
        <position position="238"/>
    </location>
</feature>
<accession>A0A383CZT7</accession>
<feature type="non-terminal residue" evidence="1">
    <location>
        <position position="1"/>
    </location>
</feature>
<sequence length="238" mass="25290">ATKTTTHPYAITTQDLQKSAKLYVFSSTAGANGASANSSTLNMRVMKDYTGLLSFTTSPTPATNNNDTASWNNTYHSINTEGVYIEFTPALSSGAVTGSYTSQLSWNLVNSNNSESTATFAYSATLAQKNIVLTRANNTSTPDGEVRNVALSITSQHTSSPFTGGNANVTIKRDPRANFTGQFNTLTSGQSGSSNQKGYIFTDYNGNDRNILTFTDSSDANGITGHAWTFGDSNTSTT</sequence>
<protein>
    <submittedName>
        <fullName evidence="1">Uncharacterized protein</fullName>
    </submittedName>
</protein>
<gene>
    <name evidence="1" type="ORF">METZ01_LOCUS490671</name>
</gene>
<dbReference type="AlphaFoldDB" id="A0A383CZT7"/>
<evidence type="ECO:0000313" key="1">
    <source>
        <dbReference type="EMBL" id="SVE37817.1"/>
    </source>
</evidence>
<reference evidence="1" key="1">
    <citation type="submission" date="2018-05" db="EMBL/GenBank/DDBJ databases">
        <authorList>
            <person name="Lanie J.A."/>
            <person name="Ng W.-L."/>
            <person name="Kazmierczak K.M."/>
            <person name="Andrzejewski T.M."/>
            <person name="Davidsen T.M."/>
            <person name="Wayne K.J."/>
            <person name="Tettelin H."/>
            <person name="Glass J.I."/>
            <person name="Rusch D."/>
            <person name="Podicherti R."/>
            <person name="Tsui H.-C.T."/>
            <person name="Winkler M.E."/>
        </authorList>
    </citation>
    <scope>NUCLEOTIDE SEQUENCE</scope>
</reference>
<proteinExistence type="predicted"/>